<comment type="pathway">
    <text evidence="2">Cofactor biosynthesis; NAD(+) biosynthesis; nicotinate D-ribonucleotide from quinolinate: step 1/1.</text>
</comment>
<proteinExistence type="inferred from homology"/>
<dbReference type="AlphaFoldDB" id="A0A7V4WWK2"/>
<protein>
    <recommendedName>
        <fullName evidence="11">Probable nicotinate-nucleotide pyrophosphorylase [carboxylating]</fullName>
        <ecNumber evidence="5">2.4.2.19</ecNumber>
    </recommendedName>
    <alternativeName>
        <fullName evidence="9">Quinolinate phosphoribosyltransferase [decarboxylating]</fullName>
    </alternativeName>
</protein>
<evidence type="ECO:0000256" key="4">
    <source>
        <dbReference type="ARBA" id="ARBA00011218"/>
    </source>
</evidence>
<dbReference type="PANTHER" id="PTHR32179:SF3">
    <property type="entry name" value="NICOTINATE-NUCLEOTIDE PYROPHOSPHORYLASE [CARBOXYLATING]"/>
    <property type="match status" value="1"/>
</dbReference>
<comment type="caution">
    <text evidence="15">The sequence shown here is derived from an EMBL/GenBank/DDBJ whole genome shotgun (WGS) entry which is preliminary data.</text>
</comment>
<evidence type="ECO:0000256" key="1">
    <source>
        <dbReference type="ARBA" id="ARBA00003237"/>
    </source>
</evidence>
<evidence type="ECO:0000313" key="15">
    <source>
        <dbReference type="EMBL" id="HGY57033.1"/>
    </source>
</evidence>
<feature type="domain" description="Quinolinate phosphoribosyl transferase N-terminal" evidence="14">
    <location>
        <begin position="24"/>
        <end position="109"/>
    </location>
</feature>
<dbReference type="InterPro" id="IPR027277">
    <property type="entry name" value="NadC/ModD"/>
</dbReference>
<evidence type="ECO:0000256" key="11">
    <source>
        <dbReference type="ARBA" id="ARBA00069173"/>
    </source>
</evidence>
<dbReference type="GO" id="GO:0005737">
    <property type="term" value="C:cytoplasm"/>
    <property type="evidence" value="ECO:0007669"/>
    <property type="project" value="TreeGrafter"/>
</dbReference>
<evidence type="ECO:0000256" key="2">
    <source>
        <dbReference type="ARBA" id="ARBA00004893"/>
    </source>
</evidence>
<comment type="subunit">
    <text evidence="4">Hexamer formed by 3 homodimers.</text>
</comment>
<dbReference type="FunFam" id="3.90.1170.20:FF:000001">
    <property type="entry name" value="Nicotinate-nucleotide diphosphorylase (Carboxylating)"/>
    <property type="match status" value="1"/>
</dbReference>
<comment type="catalytic activity">
    <reaction evidence="10">
        <text>nicotinate beta-D-ribonucleotide + CO2 + diphosphate = quinolinate + 5-phospho-alpha-D-ribose 1-diphosphate + 2 H(+)</text>
        <dbReference type="Rhea" id="RHEA:12733"/>
        <dbReference type="ChEBI" id="CHEBI:15378"/>
        <dbReference type="ChEBI" id="CHEBI:16526"/>
        <dbReference type="ChEBI" id="CHEBI:29959"/>
        <dbReference type="ChEBI" id="CHEBI:33019"/>
        <dbReference type="ChEBI" id="CHEBI:57502"/>
        <dbReference type="ChEBI" id="CHEBI:58017"/>
        <dbReference type="EC" id="2.4.2.19"/>
    </reaction>
</comment>
<dbReference type="Gene3D" id="3.90.1170.20">
    <property type="entry name" value="Quinolinate phosphoribosyl transferase, N-terminal domain"/>
    <property type="match status" value="1"/>
</dbReference>
<evidence type="ECO:0000256" key="7">
    <source>
        <dbReference type="ARBA" id="ARBA00022676"/>
    </source>
</evidence>
<reference evidence="15" key="1">
    <citation type="journal article" date="2020" name="mSystems">
        <title>Genome- and Community-Level Interaction Insights into Carbon Utilization and Element Cycling Functions of Hydrothermarchaeota in Hydrothermal Sediment.</title>
        <authorList>
            <person name="Zhou Z."/>
            <person name="Liu Y."/>
            <person name="Xu W."/>
            <person name="Pan J."/>
            <person name="Luo Z.H."/>
            <person name="Li M."/>
        </authorList>
    </citation>
    <scope>NUCLEOTIDE SEQUENCE [LARGE SCALE GENOMIC DNA]</scope>
    <source>
        <strain evidence="15">HyVt-577</strain>
    </source>
</reference>
<dbReference type="GO" id="GO:0004514">
    <property type="term" value="F:nicotinate-nucleotide diphosphorylase (carboxylating) activity"/>
    <property type="evidence" value="ECO:0007669"/>
    <property type="project" value="UniProtKB-EC"/>
</dbReference>
<dbReference type="UniPathway" id="UPA00253">
    <property type="reaction ID" value="UER00331"/>
</dbReference>
<sequence>MKFTVEQVTDCLRFALQEDLGTGDITTRLTIDEQQQLRGQFIAKESGVIAGLQVARRVFQLLDKEIVFSARIEDGTFVENGTVFAAVEGRARPILSAERTALNFLQRMSGIATLTRRFVEAVKDSGAVILDTRKTAPGLRLIDKWAVQLGGGQNHRIGLFDMILIKENHISAAGGVTAAVLKATQANEQNLLVEVEVRNMDELQEALSLPVDRILLDNMTTEQLRQAVNITAGRKKLEASGNVNLETVAQIAATGVDFISVGKLTHSAKALDISLLTELL</sequence>
<comment type="similarity">
    <text evidence="3 12">Belongs to the NadC/ModD family.</text>
</comment>
<evidence type="ECO:0000256" key="8">
    <source>
        <dbReference type="ARBA" id="ARBA00022679"/>
    </source>
</evidence>
<dbReference type="InterPro" id="IPR036068">
    <property type="entry name" value="Nicotinate_pribotase-like_C"/>
</dbReference>
<keyword evidence="7 12" id="KW-0328">Glycosyltransferase</keyword>
<evidence type="ECO:0000256" key="10">
    <source>
        <dbReference type="ARBA" id="ARBA00047445"/>
    </source>
</evidence>
<evidence type="ECO:0000256" key="6">
    <source>
        <dbReference type="ARBA" id="ARBA00022642"/>
    </source>
</evidence>
<gene>
    <name evidence="15" type="primary">nadC</name>
    <name evidence="15" type="ORF">ENK44_15095</name>
</gene>
<dbReference type="Pfam" id="PF01729">
    <property type="entry name" value="QRPTase_C"/>
    <property type="match status" value="1"/>
</dbReference>
<name>A0A7V4WWK2_CALAY</name>
<dbReference type="PANTHER" id="PTHR32179">
    <property type="entry name" value="NICOTINATE-NUCLEOTIDE PYROPHOSPHORYLASE [CARBOXYLATING]"/>
    <property type="match status" value="1"/>
</dbReference>
<dbReference type="CDD" id="cd01572">
    <property type="entry name" value="QPRTase"/>
    <property type="match status" value="1"/>
</dbReference>
<evidence type="ECO:0000256" key="3">
    <source>
        <dbReference type="ARBA" id="ARBA00009400"/>
    </source>
</evidence>
<dbReference type="FunFam" id="3.20.20.70:FF:000030">
    <property type="entry name" value="Nicotinate-nucleotide pyrophosphorylase, carboxylating"/>
    <property type="match status" value="1"/>
</dbReference>
<dbReference type="Pfam" id="PF02749">
    <property type="entry name" value="QRPTase_N"/>
    <property type="match status" value="1"/>
</dbReference>
<dbReference type="InterPro" id="IPR022412">
    <property type="entry name" value="Quinolinate_PRibosylTrfase_N"/>
</dbReference>
<dbReference type="EC" id="2.4.2.19" evidence="5"/>
<dbReference type="GO" id="GO:0034213">
    <property type="term" value="P:quinolinate catabolic process"/>
    <property type="evidence" value="ECO:0007669"/>
    <property type="project" value="TreeGrafter"/>
</dbReference>
<feature type="domain" description="Quinolinate phosphoribosyl transferase C-terminal" evidence="13">
    <location>
        <begin position="111"/>
        <end position="275"/>
    </location>
</feature>
<dbReference type="NCBIfam" id="TIGR00078">
    <property type="entry name" value="nadC"/>
    <property type="match status" value="1"/>
</dbReference>
<dbReference type="Proteomes" id="UP000885779">
    <property type="component" value="Unassembled WGS sequence"/>
</dbReference>
<evidence type="ECO:0000256" key="9">
    <source>
        <dbReference type="ARBA" id="ARBA00033102"/>
    </source>
</evidence>
<dbReference type="EMBL" id="DRQG01000142">
    <property type="protein sequence ID" value="HGY57033.1"/>
    <property type="molecule type" value="Genomic_DNA"/>
</dbReference>
<accession>A0A7V4WWK2</accession>
<organism evidence="15">
    <name type="scientific">Caldithrix abyssi</name>
    <dbReference type="NCBI Taxonomy" id="187145"/>
    <lineage>
        <taxon>Bacteria</taxon>
        <taxon>Pseudomonadati</taxon>
        <taxon>Calditrichota</taxon>
        <taxon>Calditrichia</taxon>
        <taxon>Calditrichales</taxon>
        <taxon>Calditrichaceae</taxon>
        <taxon>Caldithrix</taxon>
    </lineage>
</organism>
<evidence type="ECO:0000259" key="14">
    <source>
        <dbReference type="Pfam" id="PF02749"/>
    </source>
</evidence>
<dbReference type="PIRSF" id="PIRSF006250">
    <property type="entry name" value="NadC_ModD"/>
    <property type="match status" value="1"/>
</dbReference>
<evidence type="ECO:0000256" key="12">
    <source>
        <dbReference type="PIRNR" id="PIRNR006250"/>
    </source>
</evidence>
<dbReference type="SUPFAM" id="SSF54675">
    <property type="entry name" value="Nicotinate/Quinolinate PRTase N-terminal domain-like"/>
    <property type="match status" value="1"/>
</dbReference>
<keyword evidence="6" id="KW-0662">Pyridine nucleotide biosynthesis</keyword>
<dbReference type="GO" id="GO:0009435">
    <property type="term" value="P:NAD+ biosynthetic process"/>
    <property type="evidence" value="ECO:0007669"/>
    <property type="project" value="UniProtKB-UniPathway"/>
</dbReference>
<evidence type="ECO:0000256" key="5">
    <source>
        <dbReference type="ARBA" id="ARBA00011944"/>
    </source>
</evidence>
<dbReference type="InterPro" id="IPR037128">
    <property type="entry name" value="Quinolinate_PRibosylTase_N_sf"/>
</dbReference>
<dbReference type="SUPFAM" id="SSF51690">
    <property type="entry name" value="Nicotinate/Quinolinate PRTase C-terminal domain-like"/>
    <property type="match status" value="1"/>
</dbReference>
<dbReference type="InterPro" id="IPR002638">
    <property type="entry name" value="Quinolinate_PRibosylTrfase_C"/>
</dbReference>
<dbReference type="Gene3D" id="3.20.20.70">
    <property type="entry name" value="Aldolase class I"/>
    <property type="match status" value="1"/>
</dbReference>
<comment type="function">
    <text evidence="1">Involved in the catabolism of quinolinic acid (QA).</text>
</comment>
<dbReference type="InterPro" id="IPR013785">
    <property type="entry name" value="Aldolase_TIM"/>
</dbReference>
<evidence type="ECO:0000259" key="13">
    <source>
        <dbReference type="Pfam" id="PF01729"/>
    </source>
</evidence>
<dbReference type="InterPro" id="IPR004393">
    <property type="entry name" value="NadC"/>
</dbReference>
<keyword evidence="8 12" id="KW-0808">Transferase</keyword>